<dbReference type="EMBL" id="BAAAVS010000057">
    <property type="protein sequence ID" value="GAA3046603.1"/>
    <property type="molecule type" value="Genomic_DNA"/>
</dbReference>
<evidence type="ECO:0000256" key="3">
    <source>
        <dbReference type="PROSITE-ProRule" id="PRU01282"/>
    </source>
</evidence>
<dbReference type="PANTHER" id="PTHR30041:SF4">
    <property type="entry name" value="ARSENATE REDUCTASE"/>
    <property type="match status" value="1"/>
</dbReference>
<comment type="caution">
    <text evidence="4">The sequence shown here is derived from an EMBL/GenBank/DDBJ whole genome shotgun (WGS) entry which is preliminary data.</text>
</comment>
<protein>
    <submittedName>
        <fullName evidence="4">Arsenate reductase (Glutaredoxin)</fullName>
    </submittedName>
</protein>
<dbReference type="Gene3D" id="3.40.30.10">
    <property type="entry name" value="Glutaredoxin"/>
    <property type="match status" value="1"/>
</dbReference>
<dbReference type="Pfam" id="PF03960">
    <property type="entry name" value="ArsC"/>
    <property type="match status" value="1"/>
</dbReference>
<keyword evidence="2" id="KW-0560">Oxidoreductase</keyword>
<dbReference type="PANTHER" id="PTHR30041">
    <property type="entry name" value="ARSENATE REDUCTASE"/>
    <property type="match status" value="1"/>
</dbReference>
<evidence type="ECO:0000256" key="1">
    <source>
        <dbReference type="ARBA" id="ARBA00007198"/>
    </source>
</evidence>
<dbReference type="NCBIfam" id="TIGR00014">
    <property type="entry name" value="arsC"/>
    <property type="match status" value="1"/>
</dbReference>
<dbReference type="InterPro" id="IPR006660">
    <property type="entry name" value="Arsenate_reductase-like"/>
</dbReference>
<gene>
    <name evidence="4" type="primary">arsC_2</name>
    <name evidence="4" type="ORF">GCM10010528_27180</name>
</gene>
<keyword evidence="5" id="KW-1185">Reference proteome</keyword>
<dbReference type="PROSITE" id="PS51353">
    <property type="entry name" value="ARSC"/>
    <property type="match status" value="1"/>
</dbReference>
<name>A0ABP6LM96_9ACTN</name>
<dbReference type="InterPro" id="IPR036249">
    <property type="entry name" value="Thioredoxin-like_sf"/>
</dbReference>
<dbReference type="CDD" id="cd03034">
    <property type="entry name" value="ArsC_ArsC"/>
    <property type="match status" value="1"/>
</dbReference>
<comment type="similarity">
    <text evidence="1 3">Belongs to the ArsC family.</text>
</comment>
<dbReference type="SUPFAM" id="SSF52833">
    <property type="entry name" value="Thioredoxin-like"/>
    <property type="match status" value="1"/>
</dbReference>
<accession>A0ABP6LM96</accession>
<organism evidence="4 5">
    <name type="scientific">Gordonia defluvii</name>
    <dbReference type="NCBI Taxonomy" id="283718"/>
    <lineage>
        <taxon>Bacteria</taxon>
        <taxon>Bacillati</taxon>
        <taxon>Actinomycetota</taxon>
        <taxon>Actinomycetes</taxon>
        <taxon>Mycobacteriales</taxon>
        <taxon>Gordoniaceae</taxon>
        <taxon>Gordonia</taxon>
    </lineage>
</organism>
<reference evidence="5" key="1">
    <citation type="journal article" date="2019" name="Int. J. Syst. Evol. Microbiol.">
        <title>The Global Catalogue of Microorganisms (GCM) 10K type strain sequencing project: providing services to taxonomists for standard genome sequencing and annotation.</title>
        <authorList>
            <consortium name="The Broad Institute Genomics Platform"/>
            <consortium name="The Broad Institute Genome Sequencing Center for Infectious Disease"/>
            <person name="Wu L."/>
            <person name="Ma J."/>
        </authorList>
    </citation>
    <scope>NUCLEOTIDE SEQUENCE [LARGE SCALE GENOMIC DNA]</scope>
    <source>
        <strain evidence="5">JCM 14234</strain>
    </source>
</reference>
<proteinExistence type="inferred from homology"/>
<sequence length="113" mass="12348">MKATIYHNPRCSKSGNALAHLQESGAQVTIVEYLHETPTVEQLRTLIADAGLSVRQVVRDTEPEYRSLGLEDADDEALLGALAAHPQLIQRPFVVTDGGTWLARDPDTLDQIG</sequence>
<evidence type="ECO:0000256" key="2">
    <source>
        <dbReference type="ARBA" id="ARBA00023002"/>
    </source>
</evidence>
<evidence type="ECO:0000313" key="4">
    <source>
        <dbReference type="EMBL" id="GAA3046603.1"/>
    </source>
</evidence>
<evidence type="ECO:0000313" key="5">
    <source>
        <dbReference type="Proteomes" id="UP001501035"/>
    </source>
</evidence>
<dbReference type="RefSeq" id="WP_290705352.1">
    <property type="nucleotide sequence ID" value="NZ_BAAAVS010000057.1"/>
</dbReference>
<dbReference type="InterPro" id="IPR006659">
    <property type="entry name" value="Arsenate_reductase"/>
</dbReference>
<dbReference type="Proteomes" id="UP001501035">
    <property type="component" value="Unassembled WGS sequence"/>
</dbReference>